<feature type="domain" description="PilZ" evidence="1">
    <location>
        <begin position="5"/>
        <end position="100"/>
    </location>
</feature>
<dbReference type="Pfam" id="PF07238">
    <property type="entry name" value="PilZ"/>
    <property type="match status" value="1"/>
</dbReference>
<evidence type="ECO:0000313" key="2">
    <source>
        <dbReference type="EMBL" id="GGY76712.1"/>
    </source>
</evidence>
<dbReference type="EMBL" id="BMYZ01000002">
    <property type="protein sequence ID" value="GGY76712.1"/>
    <property type="molecule type" value="Genomic_DNA"/>
</dbReference>
<evidence type="ECO:0000259" key="1">
    <source>
        <dbReference type="Pfam" id="PF07238"/>
    </source>
</evidence>
<protein>
    <recommendedName>
        <fullName evidence="1">PilZ domain-containing protein</fullName>
    </recommendedName>
</protein>
<proteinExistence type="predicted"/>
<keyword evidence="3" id="KW-1185">Reference proteome</keyword>
<sequence>MTNEEQRQEYRLETQLVVFLEVGDEHGNEPVIVVSRSLDISANGLRIITDRELTPGSILRSCIQNQDATQQFTLITEVKWLQAWQNPNEYLVGLALFESEDSNIVEWKEFIARECGVE</sequence>
<dbReference type="Gene3D" id="2.40.10.220">
    <property type="entry name" value="predicted glycosyltransferase like domains"/>
    <property type="match status" value="1"/>
</dbReference>
<reference evidence="3" key="1">
    <citation type="journal article" date="2019" name="Int. J. Syst. Evol. Microbiol.">
        <title>The Global Catalogue of Microorganisms (GCM) 10K type strain sequencing project: providing services to taxonomists for standard genome sequencing and annotation.</title>
        <authorList>
            <consortium name="The Broad Institute Genomics Platform"/>
            <consortium name="The Broad Institute Genome Sequencing Center for Infectious Disease"/>
            <person name="Wu L."/>
            <person name="Ma J."/>
        </authorList>
    </citation>
    <scope>NUCLEOTIDE SEQUENCE [LARGE SCALE GENOMIC DNA]</scope>
    <source>
        <strain evidence="3">KCTC 32239</strain>
    </source>
</reference>
<dbReference type="SUPFAM" id="SSF141371">
    <property type="entry name" value="PilZ domain-like"/>
    <property type="match status" value="1"/>
</dbReference>
<comment type="caution">
    <text evidence="2">The sequence shown here is derived from an EMBL/GenBank/DDBJ whole genome shotgun (WGS) entry which is preliminary data.</text>
</comment>
<dbReference type="InterPro" id="IPR009875">
    <property type="entry name" value="PilZ_domain"/>
</dbReference>
<name>A0ABQ3B3U4_9GAMM</name>
<dbReference type="RefSeq" id="WP_189418504.1">
    <property type="nucleotide sequence ID" value="NZ_BMYZ01000002.1"/>
</dbReference>
<dbReference type="Proteomes" id="UP000619761">
    <property type="component" value="Unassembled WGS sequence"/>
</dbReference>
<accession>A0ABQ3B3U4</accession>
<evidence type="ECO:0000313" key="3">
    <source>
        <dbReference type="Proteomes" id="UP000619761"/>
    </source>
</evidence>
<gene>
    <name evidence="2" type="ORF">GCM10011613_21510</name>
</gene>
<organism evidence="2 3">
    <name type="scientific">Cellvibrio zantedeschiae</name>
    <dbReference type="NCBI Taxonomy" id="1237077"/>
    <lineage>
        <taxon>Bacteria</taxon>
        <taxon>Pseudomonadati</taxon>
        <taxon>Pseudomonadota</taxon>
        <taxon>Gammaproteobacteria</taxon>
        <taxon>Cellvibrionales</taxon>
        <taxon>Cellvibrionaceae</taxon>
        <taxon>Cellvibrio</taxon>
    </lineage>
</organism>